<dbReference type="InParanoid" id="A0A804NHP6"/>
<dbReference type="EnsemblPlants" id="Zm00001eb161350_T001">
    <property type="protein sequence ID" value="Zm00001eb161350_P001"/>
    <property type="gene ID" value="Zm00001eb161350"/>
</dbReference>
<name>A0A804NHP6_MAIZE</name>
<protein>
    <submittedName>
        <fullName evidence="1">Uncharacterized protein</fullName>
    </submittedName>
</protein>
<evidence type="ECO:0000313" key="2">
    <source>
        <dbReference type="Proteomes" id="UP000007305"/>
    </source>
</evidence>
<sequence>MLHRDVVARTAVMSARRHAEWVCDCTVPMACTVLGGTGPGVHGVGLSFHFACGTQRDLFCRVSVSF</sequence>
<accession>A0A804NHP6</accession>
<keyword evidence="2" id="KW-1185">Reference proteome</keyword>
<reference evidence="1" key="3">
    <citation type="submission" date="2021-05" db="UniProtKB">
        <authorList>
            <consortium name="EnsemblPlants"/>
        </authorList>
    </citation>
    <scope>IDENTIFICATION</scope>
    <source>
        <strain evidence="1">cv. B73</strain>
    </source>
</reference>
<organism evidence="1 2">
    <name type="scientific">Zea mays</name>
    <name type="common">Maize</name>
    <dbReference type="NCBI Taxonomy" id="4577"/>
    <lineage>
        <taxon>Eukaryota</taxon>
        <taxon>Viridiplantae</taxon>
        <taxon>Streptophyta</taxon>
        <taxon>Embryophyta</taxon>
        <taxon>Tracheophyta</taxon>
        <taxon>Spermatophyta</taxon>
        <taxon>Magnoliopsida</taxon>
        <taxon>Liliopsida</taxon>
        <taxon>Poales</taxon>
        <taxon>Poaceae</taxon>
        <taxon>PACMAD clade</taxon>
        <taxon>Panicoideae</taxon>
        <taxon>Andropogonodae</taxon>
        <taxon>Andropogoneae</taxon>
        <taxon>Tripsacinae</taxon>
        <taxon>Zea</taxon>
    </lineage>
</organism>
<reference evidence="2" key="1">
    <citation type="submission" date="2015-12" db="EMBL/GenBank/DDBJ databases">
        <title>Update maize B73 reference genome by single molecule sequencing technologies.</title>
        <authorList>
            <consortium name="Maize Genome Sequencing Project"/>
            <person name="Ware D."/>
        </authorList>
    </citation>
    <scope>NUCLEOTIDE SEQUENCE [LARGE SCALE GENOMIC DNA]</scope>
    <source>
        <strain evidence="2">cv. B73</strain>
    </source>
</reference>
<reference evidence="1" key="2">
    <citation type="submission" date="2019-07" db="EMBL/GenBank/DDBJ databases">
        <authorList>
            <person name="Seetharam A."/>
            <person name="Woodhouse M."/>
            <person name="Cannon E."/>
        </authorList>
    </citation>
    <scope>NUCLEOTIDE SEQUENCE [LARGE SCALE GENOMIC DNA]</scope>
    <source>
        <strain evidence="1">cv. B73</strain>
    </source>
</reference>
<evidence type="ECO:0000313" key="1">
    <source>
        <dbReference type="EnsemblPlants" id="Zm00001eb161350_P001"/>
    </source>
</evidence>
<dbReference type="AlphaFoldDB" id="A0A804NHP6"/>
<dbReference type="Proteomes" id="UP000007305">
    <property type="component" value="Chromosome 3"/>
</dbReference>
<dbReference type="Gramene" id="Zm00001eb161350_T001">
    <property type="protein sequence ID" value="Zm00001eb161350_P001"/>
    <property type="gene ID" value="Zm00001eb161350"/>
</dbReference>
<proteinExistence type="predicted"/>